<dbReference type="Pfam" id="PF01464">
    <property type="entry name" value="SLT"/>
    <property type="match status" value="1"/>
</dbReference>
<feature type="compositionally biased region" description="Low complexity" evidence="1">
    <location>
        <begin position="83"/>
        <end position="109"/>
    </location>
</feature>
<dbReference type="SUPFAM" id="SSF53955">
    <property type="entry name" value="Lysozyme-like"/>
    <property type="match status" value="1"/>
</dbReference>
<evidence type="ECO:0000313" key="3">
    <source>
        <dbReference type="EMBL" id="RKT77813.1"/>
    </source>
</evidence>
<feature type="domain" description="LysM" evidence="2">
    <location>
        <begin position="25"/>
        <end position="70"/>
    </location>
</feature>
<dbReference type="Pfam" id="PF01476">
    <property type="entry name" value="LysM"/>
    <property type="match status" value="2"/>
</dbReference>
<dbReference type="Proteomes" id="UP000278440">
    <property type="component" value="Unassembled WGS sequence"/>
</dbReference>
<dbReference type="InterPro" id="IPR023346">
    <property type="entry name" value="Lysozyme-like_dom_sf"/>
</dbReference>
<feature type="region of interest" description="Disordered" evidence="1">
    <location>
        <begin position="70"/>
        <end position="110"/>
    </location>
</feature>
<dbReference type="PANTHER" id="PTHR33734:SF22">
    <property type="entry name" value="MEMBRANE-BOUND LYTIC MUREIN TRANSGLYCOSYLASE D"/>
    <property type="match status" value="1"/>
</dbReference>
<dbReference type="Gene3D" id="1.10.530.10">
    <property type="match status" value="1"/>
</dbReference>
<dbReference type="PROSITE" id="PS51782">
    <property type="entry name" value="LYSM"/>
    <property type="match status" value="2"/>
</dbReference>
<dbReference type="InterPro" id="IPR008258">
    <property type="entry name" value="Transglycosylase_SLT_dom_1"/>
</dbReference>
<dbReference type="EMBL" id="RBXT01000001">
    <property type="protein sequence ID" value="RKT77813.1"/>
    <property type="molecule type" value="Genomic_DNA"/>
</dbReference>
<organism evidence="3 4">
    <name type="scientific">Terracoccus luteus</name>
    <dbReference type="NCBI Taxonomy" id="53356"/>
    <lineage>
        <taxon>Bacteria</taxon>
        <taxon>Bacillati</taxon>
        <taxon>Actinomycetota</taxon>
        <taxon>Actinomycetes</taxon>
        <taxon>Micrococcales</taxon>
        <taxon>Intrasporangiaceae</taxon>
        <taxon>Terracoccus</taxon>
    </lineage>
</organism>
<reference evidence="3 4" key="1">
    <citation type="submission" date="2018-10" db="EMBL/GenBank/DDBJ databases">
        <title>Sequencing the genomes of 1000 actinobacteria strains.</title>
        <authorList>
            <person name="Klenk H.-P."/>
        </authorList>
    </citation>
    <scope>NUCLEOTIDE SEQUENCE [LARGE SCALE GENOMIC DNA]</scope>
    <source>
        <strain evidence="3 4">DSM 44267</strain>
    </source>
</reference>
<gene>
    <name evidence="3" type="ORF">DFJ68_1241</name>
</gene>
<evidence type="ECO:0000259" key="2">
    <source>
        <dbReference type="PROSITE" id="PS51782"/>
    </source>
</evidence>
<evidence type="ECO:0000256" key="1">
    <source>
        <dbReference type="SAM" id="MobiDB-lite"/>
    </source>
</evidence>
<proteinExistence type="predicted"/>
<dbReference type="SUPFAM" id="SSF54106">
    <property type="entry name" value="LysM domain"/>
    <property type="match status" value="2"/>
</dbReference>
<feature type="compositionally biased region" description="Pro residues" evidence="1">
    <location>
        <begin position="173"/>
        <end position="184"/>
    </location>
</feature>
<accession>A0A495XZ88</accession>
<dbReference type="InterPro" id="IPR018392">
    <property type="entry name" value="LysM"/>
</dbReference>
<name>A0A495XZ88_9MICO</name>
<feature type="compositionally biased region" description="Low complexity" evidence="1">
    <location>
        <begin position="156"/>
        <end position="172"/>
    </location>
</feature>
<dbReference type="CDD" id="cd00118">
    <property type="entry name" value="LysM"/>
    <property type="match status" value="1"/>
</dbReference>
<dbReference type="PANTHER" id="PTHR33734">
    <property type="entry name" value="LYSM DOMAIN-CONTAINING GPI-ANCHORED PROTEIN 2"/>
    <property type="match status" value="1"/>
</dbReference>
<protein>
    <submittedName>
        <fullName evidence="3">LysM domain-containing protein</fullName>
    </submittedName>
</protein>
<dbReference type="AlphaFoldDB" id="A0A495XZ88"/>
<sequence>MPFAADAVALAPAHAFVAPVTTGWKTITLRPGDTVWDLALRHHTTPAQIVAKNRLADGGRMVHPGQRLLVPGTAAGSSAPSKPATAGRPSSAPAGSPASSTPSSSLSSSQRVYTVVRGDTLYGIAGRYKVSLTKLMSANGLRGSSILRIGQRVVVPGTGAPSGTKPGTSTPTRPTPPKPAPSRPTTPTTWPDATKATVAQSKARLAATAVPSRTQTAAMIRATALRHGVDPRLALAVGWRESSWNQRSVSYVNALGVMQVMPTSGIWASQLAGRTLDLYDAQDNITAGVLILRSLQSQADSREQAVGAYYQGLYSVRKNGMFTSTKAYVASVLELAKTM</sequence>
<feature type="region of interest" description="Disordered" evidence="1">
    <location>
        <begin position="154"/>
        <end position="192"/>
    </location>
</feature>
<dbReference type="SMART" id="SM00257">
    <property type="entry name" value="LysM"/>
    <property type="match status" value="2"/>
</dbReference>
<dbReference type="InterPro" id="IPR036779">
    <property type="entry name" value="LysM_dom_sf"/>
</dbReference>
<evidence type="ECO:0000313" key="4">
    <source>
        <dbReference type="Proteomes" id="UP000278440"/>
    </source>
</evidence>
<keyword evidence="4" id="KW-1185">Reference proteome</keyword>
<dbReference type="Gene3D" id="3.10.350.10">
    <property type="entry name" value="LysM domain"/>
    <property type="match status" value="2"/>
</dbReference>
<dbReference type="RefSeq" id="WP_170165710.1">
    <property type="nucleotide sequence ID" value="NZ_RBXT01000001.1"/>
</dbReference>
<feature type="domain" description="LysM" evidence="2">
    <location>
        <begin position="111"/>
        <end position="155"/>
    </location>
</feature>
<dbReference type="GO" id="GO:0008932">
    <property type="term" value="F:lytic endotransglycosylase activity"/>
    <property type="evidence" value="ECO:0007669"/>
    <property type="project" value="TreeGrafter"/>
</dbReference>
<comment type="caution">
    <text evidence="3">The sequence shown here is derived from an EMBL/GenBank/DDBJ whole genome shotgun (WGS) entry which is preliminary data.</text>
</comment>